<dbReference type="AlphaFoldDB" id="A0A7W3J1C7"/>
<gene>
    <name evidence="1" type="ORF">FB382_002655</name>
</gene>
<comment type="caution">
    <text evidence="1">The sequence shown here is derived from an EMBL/GenBank/DDBJ whole genome shotgun (WGS) entry which is preliminary data.</text>
</comment>
<proteinExistence type="predicted"/>
<protein>
    <submittedName>
        <fullName evidence="1">Uncharacterized protein</fullName>
    </submittedName>
</protein>
<evidence type="ECO:0000313" key="2">
    <source>
        <dbReference type="Proteomes" id="UP000580910"/>
    </source>
</evidence>
<dbReference type="Proteomes" id="UP000580910">
    <property type="component" value="Unassembled WGS sequence"/>
</dbReference>
<evidence type="ECO:0000313" key="1">
    <source>
        <dbReference type="EMBL" id="MBA8804364.1"/>
    </source>
</evidence>
<organism evidence="1 2">
    <name type="scientific">Nocardioides ginsengisegetis</name>
    <dbReference type="NCBI Taxonomy" id="661491"/>
    <lineage>
        <taxon>Bacteria</taxon>
        <taxon>Bacillati</taxon>
        <taxon>Actinomycetota</taxon>
        <taxon>Actinomycetes</taxon>
        <taxon>Propionibacteriales</taxon>
        <taxon>Nocardioidaceae</taxon>
        <taxon>Nocardioides</taxon>
    </lineage>
</organism>
<dbReference type="EMBL" id="JACGXA010000001">
    <property type="protein sequence ID" value="MBA8804364.1"/>
    <property type="molecule type" value="Genomic_DNA"/>
</dbReference>
<name>A0A7W3J1C7_9ACTN</name>
<reference evidence="1 2" key="1">
    <citation type="submission" date="2020-07" db="EMBL/GenBank/DDBJ databases">
        <title>Sequencing the genomes of 1000 actinobacteria strains.</title>
        <authorList>
            <person name="Klenk H.-P."/>
        </authorList>
    </citation>
    <scope>NUCLEOTIDE SEQUENCE [LARGE SCALE GENOMIC DNA]</scope>
    <source>
        <strain evidence="1 2">DSM 21349</strain>
    </source>
</reference>
<accession>A0A7W3J1C7</accession>
<sequence length="85" mass="9165">MNGSINGASISQGGFKTSDITKTRAWGETTDSCPTGAHLGNFYQWQRKISGSWSLVTNPNVEHNPALTCWTVGTYNNSTGGFDVH</sequence>
<keyword evidence="2" id="KW-1185">Reference proteome</keyword>
<dbReference type="RefSeq" id="WP_182539847.1">
    <property type="nucleotide sequence ID" value="NZ_JACGXA010000001.1"/>
</dbReference>